<reference evidence="1 2" key="1">
    <citation type="submission" date="2021-06" db="EMBL/GenBank/DDBJ databases">
        <authorList>
            <person name="Kallberg Y."/>
            <person name="Tangrot J."/>
            <person name="Rosling A."/>
        </authorList>
    </citation>
    <scope>NUCLEOTIDE SEQUENCE [LARGE SCALE GENOMIC DNA]</scope>
    <source>
        <strain evidence="1 2">120-4 pot B 10/14</strain>
    </source>
</reference>
<gene>
    <name evidence="1" type="ORF">GMARGA_LOCUS39252</name>
</gene>
<proteinExistence type="predicted"/>
<evidence type="ECO:0000313" key="2">
    <source>
        <dbReference type="Proteomes" id="UP000789901"/>
    </source>
</evidence>
<dbReference type="Proteomes" id="UP000789901">
    <property type="component" value="Unassembled WGS sequence"/>
</dbReference>
<sequence length="66" mass="6861">QHPAPDDKVPSPDTEVLTLALASITISSEETSKGMEIDPNLDTASVISTIKSDGLSKTYSQVVSGS</sequence>
<evidence type="ECO:0000313" key="1">
    <source>
        <dbReference type="EMBL" id="CAG8848584.1"/>
    </source>
</evidence>
<organism evidence="1 2">
    <name type="scientific">Gigaspora margarita</name>
    <dbReference type="NCBI Taxonomy" id="4874"/>
    <lineage>
        <taxon>Eukaryota</taxon>
        <taxon>Fungi</taxon>
        <taxon>Fungi incertae sedis</taxon>
        <taxon>Mucoromycota</taxon>
        <taxon>Glomeromycotina</taxon>
        <taxon>Glomeromycetes</taxon>
        <taxon>Diversisporales</taxon>
        <taxon>Gigasporaceae</taxon>
        <taxon>Gigaspora</taxon>
    </lineage>
</organism>
<accession>A0ABN7X6E9</accession>
<name>A0ABN7X6E9_GIGMA</name>
<dbReference type="EMBL" id="CAJVQB010092701">
    <property type="protein sequence ID" value="CAG8848584.1"/>
    <property type="molecule type" value="Genomic_DNA"/>
</dbReference>
<comment type="caution">
    <text evidence="1">The sequence shown here is derived from an EMBL/GenBank/DDBJ whole genome shotgun (WGS) entry which is preliminary data.</text>
</comment>
<protein>
    <submittedName>
        <fullName evidence="1">38263_t:CDS:1</fullName>
    </submittedName>
</protein>
<feature type="non-terminal residue" evidence="1">
    <location>
        <position position="1"/>
    </location>
</feature>
<keyword evidence="2" id="KW-1185">Reference proteome</keyword>